<dbReference type="InterPro" id="IPR032018">
    <property type="entry name" value="LppA/LppB/LprP"/>
</dbReference>
<evidence type="ECO:0000313" key="7">
    <source>
        <dbReference type="EMBL" id="GAA3593547.1"/>
    </source>
</evidence>
<keyword evidence="6" id="KW-0449">Lipoprotein</keyword>
<name>A0ABP6Z350_9ACTN</name>
<evidence type="ECO:0000313" key="8">
    <source>
        <dbReference type="Proteomes" id="UP001501074"/>
    </source>
</evidence>
<evidence type="ECO:0000256" key="5">
    <source>
        <dbReference type="ARBA" id="ARBA00023139"/>
    </source>
</evidence>
<keyword evidence="3" id="KW-0732">Signal</keyword>
<proteinExistence type="predicted"/>
<dbReference type="Proteomes" id="UP001501074">
    <property type="component" value="Unassembled WGS sequence"/>
</dbReference>
<keyword evidence="8" id="KW-1185">Reference proteome</keyword>
<dbReference type="Pfam" id="PF16708">
    <property type="entry name" value="LppA"/>
    <property type="match status" value="1"/>
</dbReference>
<organism evidence="7 8">
    <name type="scientific">Kineosporia mesophila</name>
    <dbReference type="NCBI Taxonomy" id="566012"/>
    <lineage>
        <taxon>Bacteria</taxon>
        <taxon>Bacillati</taxon>
        <taxon>Actinomycetota</taxon>
        <taxon>Actinomycetes</taxon>
        <taxon>Kineosporiales</taxon>
        <taxon>Kineosporiaceae</taxon>
        <taxon>Kineosporia</taxon>
    </lineage>
</organism>
<evidence type="ECO:0000256" key="6">
    <source>
        <dbReference type="ARBA" id="ARBA00023288"/>
    </source>
</evidence>
<gene>
    <name evidence="7" type="ORF">GCM10022223_05570</name>
</gene>
<evidence type="ECO:0000256" key="3">
    <source>
        <dbReference type="ARBA" id="ARBA00022729"/>
    </source>
</evidence>
<evidence type="ECO:0000256" key="2">
    <source>
        <dbReference type="ARBA" id="ARBA00022475"/>
    </source>
</evidence>
<comment type="caution">
    <text evidence="7">The sequence shown here is derived from an EMBL/GenBank/DDBJ whole genome shotgun (WGS) entry which is preliminary data.</text>
</comment>
<evidence type="ECO:0000256" key="1">
    <source>
        <dbReference type="ARBA" id="ARBA00004193"/>
    </source>
</evidence>
<dbReference type="EMBL" id="BAAAZO010000001">
    <property type="protein sequence ID" value="GAA3593547.1"/>
    <property type="molecule type" value="Genomic_DNA"/>
</dbReference>
<keyword evidence="2" id="KW-1003">Cell membrane</keyword>
<keyword evidence="4" id="KW-0472">Membrane</keyword>
<sequence length="151" mass="16427">MNLQEQLQDRPSFAQAGNDYKALLEEVRDLLSDLAPDLVWDGDGAREKGESFCSEPFTDVPDTRYGIYDIGIGKGAVPEERWAEAQKKVAAVAAQYGFTEVALENHTPGNLILVIAGKWDDTLELRSAKNTTLAVFGGCFIKSASPETTSS</sequence>
<keyword evidence="5" id="KW-0564">Palmitate</keyword>
<reference evidence="8" key="1">
    <citation type="journal article" date="2019" name="Int. J. Syst. Evol. Microbiol.">
        <title>The Global Catalogue of Microorganisms (GCM) 10K type strain sequencing project: providing services to taxonomists for standard genome sequencing and annotation.</title>
        <authorList>
            <consortium name="The Broad Institute Genomics Platform"/>
            <consortium name="The Broad Institute Genome Sequencing Center for Infectious Disease"/>
            <person name="Wu L."/>
            <person name="Ma J."/>
        </authorList>
    </citation>
    <scope>NUCLEOTIDE SEQUENCE [LARGE SCALE GENOMIC DNA]</scope>
    <source>
        <strain evidence="8">JCM 16902</strain>
    </source>
</reference>
<accession>A0ABP6Z350</accession>
<protein>
    <submittedName>
        <fullName evidence="7">Uncharacterized protein</fullName>
    </submittedName>
</protein>
<comment type="subcellular location">
    <subcellularLocation>
        <location evidence="1">Cell membrane</location>
        <topology evidence="1">Lipid-anchor</topology>
    </subcellularLocation>
</comment>
<evidence type="ECO:0000256" key="4">
    <source>
        <dbReference type="ARBA" id="ARBA00023136"/>
    </source>
</evidence>
<dbReference type="Gene3D" id="3.30.2030.20">
    <property type="match status" value="1"/>
</dbReference>